<dbReference type="Pfam" id="PF08445">
    <property type="entry name" value="FR47"/>
    <property type="match status" value="1"/>
</dbReference>
<dbReference type="RefSeq" id="WP_212990496.1">
    <property type="nucleotide sequence ID" value="NZ_BAABEA010000052.1"/>
</dbReference>
<dbReference type="GO" id="GO:0016747">
    <property type="term" value="F:acyltransferase activity, transferring groups other than amino-acyl groups"/>
    <property type="evidence" value="ECO:0007669"/>
    <property type="project" value="InterPro"/>
</dbReference>
<dbReference type="SUPFAM" id="SSF55729">
    <property type="entry name" value="Acyl-CoA N-acyltransferases (Nat)"/>
    <property type="match status" value="1"/>
</dbReference>
<dbReference type="InterPro" id="IPR016181">
    <property type="entry name" value="Acyl_CoA_acyltransferase"/>
</dbReference>
<reference evidence="2" key="1">
    <citation type="submission" date="2021-03" db="EMBL/GenBank/DDBJ databases">
        <title>Whole genome shotgun sequence of Actinoplanes auranticolor NBRC 12245.</title>
        <authorList>
            <person name="Komaki H."/>
            <person name="Tamura T."/>
        </authorList>
    </citation>
    <scope>NUCLEOTIDE SEQUENCE</scope>
    <source>
        <strain evidence="2">NBRC 12245</strain>
    </source>
</reference>
<feature type="domain" description="N-acetyltransferase" evidence="1">
    <location>
        <begin position="96"/>
        <end position="224"/>
    </location>
</feature>
<sequence length="224" mass="23503">MHVLDNPAWAALTGPHAHLAERHGRSARYPADVSPFAAVDDPADPAAWRDLAALAGTAYEPLLAAPGLAGPAGWTHVRGIPGVQMIGPAVRGAPDPEALVLTADDVPEILDLVQRTRPGPFGKRTPELGTYLGIRRDGVLAAMAGERLRLDGWTEVSAVCTDPAYRGAGLATRLIGAVIAGIRARGEVPFLHAAGTNTGAIRLYEQLGFTLRTPIVFAAYRLGS</sequence>
<organism evidence="2 3">
    <name type="scientific">Actinoplanes auranticolor</name>
    <dbReference type="NCBI Taxonomy" id="47988"/>
    <lineage>
        <taxon>Bacteria</taxon>
        <taxon>Bacillati</taxon>
        <taxon>Actinomycetota</taxon>
        <taxon>Actinomycetes</taxon>
        <taxon>Micromonosporales</taxon>
        <taxon>Micromonosporaceae</taxon>
        <taxon>Actinoplanes</taxon>
    </lineage>
</organism>
<accession>A0A919SG12</accession>
<proteinExistence type="predicted"/>
<comment type="caution">
    <text evidence="2">The sequence shown here is derived from an EMBL/GenBank/DDBJ whole genome shotgun (WGS) entry which is preliminary data.</text>
</comment>
<keyword evidence="3" id="KW-1185">Reference proteome</keyword>
<evidence type="ECO:0000259" key="1">
    <source>
        <dbReference type="PROSITE" id="PS51186"/>
    </source>
</evidence>
<dbReference type="InterPro" id="IPR000182">
    <property type="entry name" value="GNAT_dom"/>
</dbReference>
<evidence type="ECO:0000313" key="3">
    <source>
        <dbReference type="Proteomes" id="UP000681340"/>
    </source>
</evidence>
<evidence type="ECO:0000313" key="2">
    <source>
        <dbReference type="EMBL" id="GIM71236.1"/>
    </source>
</evidence>
<dbReference type="Gene3D" id="3.40.630.30">
    <property type="match status" value="1"/>
</dbReference>
<gene>
    <name evidence="2" type="ORF">Aau02nite_44970</name>
</gene>
<dbReference type="PROSITE" id="PS51186">
    <property type="entry name" value="GNAT"/>
    <property type="match status" value="1"/>
</dbReference>
<dbReference type="Proteomes" id="UP000681340">
    <property type="component" value="Unassembled WGS sequence"/>
</dbReference>
<dbReference type="CDD" id="cd04301">
    <property type="entry name" value="NAT_SF"/>
    <property type="match status" value="1"/>
</dbReference>
<name>A0A919SG12_9ACTN</name>
<dbReference type="EMBL" id="BOQL01000036">
    <property type="protein sequence ID" value="GIM71236.1"/>
    <property type="molecule type" value="Genomic_DNA"/>
</dbReference>
<protein>
    <recommendedName>
        <fullName evidence="1">N-acetyltransferase domain-containing protein</fullName>
    </recommendedName>
</protein>
<dbReference type="AlphaFoldDB" id="A0A919SG12"/>
<dbReference type="InterPro" id="IPR013653">
    <property type="entry name" value="GCN5-like_dom"/>
</dbReference>